<evidence type="ECO:0000313" key="4">
    <source>
        <dbReference type="EMBL" id="EFA83173.1"/>
    </source>
</evidence>
<feature type="compositionally biased region" description="Basic and acidic residues" evidence="2">
    <location>
        <begin position="181"/>
        <end position="190"/>
    </location>
</feature>
<dbReference type="GO" id="GO:0008270">
    <property type="term" value="F:zinc ion binding"/>
    <property type="evidence" value="ECO:0007669"/>
    <property type="project" value="UniProtKB-KW"/>
</dbReference>
<accession>D3B5M5</accession>
<comment type="caution">
    <text evidence="4">The sequence shown here is derived from an EMBL/GenBank/DDBJ whole genome shotgun (WGS) entry which is preliminary data.</text>
</comment>
<dbReference type="Proteomes" id="UP000001396">
    <property type="component" value="Unassembled WGS sequence"/>
</dbReference>
<dbReference type="PROSITE" id="PS50119">
    <property type="entry name" value="ZF_BBOX"/>
    <property type="match status" value="1"/>
</dbReference>
<dbReference type="InterPro" id="IPR011043">
    <property type="entry name" value="Gal_Oxase/kelch_b-propeller"/>
</dbReference>
<keyword evidence="1" id="KW-0862">Zinc</keyword>
<dbReference type="InterPro" id="IPR000315">
    <property type="entry name" value="Znf_B-box"/>
</dbReference>
<gene>
    <name evidence="4" type="ORF">PPL_03963</name>
</gene>
<organism evidence="4 5">
    <name type="scientific">Heterostelium pallidum (strain ATCC 26659 / Pp 5 / PN500)</name>
    <name type="common">Cellular slime mold</name>
    <name type="synonym">Polysphondylium pallidum</name>
    <dbReference type="NCBI Taxonomy" id="670386"/>
    <lineage>
        <taxon>Eukaryota</taxon>
        <taxon>Amoebozoa</taxon>
        <taxon>Evosea</taxon>
        <taxon>Eumycetozoa</taxon>
        <taxon>Dictyostelia</taxon>
        <taxon>Acytosteliales</taxon>
        <taxon>Acytosteliaceae</taxon>
        <taxon>Heterostelium</taxon>
    </lineage>
</organism>
<keyword evidence="1" id="KW-0479">Metal-binding</keyword>
<name>D3B5M5_HETP5</name>
<proteinExistence type="predicted"/>
<dbReference type="InParanoid" id="D3B5M5"/>
<keyword evidence="1" id="KW-0863">Zinc-finger</keyword>
<evidence type="ECO:0000256" key="2">
    <source>
        <dbReference type="SAM" id="MobiDB-lite"/>
    </source>
</evidence>
<feature type="domain" description="B box-type" evidence="3">
    <location>
        <begin position="14"/>
        <end position="57"/>
    </location>
</feature>
<dbReference type="AlphaFoldDB" id="D3B5M5"/>
<evidence type="ECO:0000259" key="3">
    <source>
        <dbReference type="PROSITE" id="PS50119"/>
    </source>
</evidence>
<protein>
    <recommendedName>
        <fullName evidence="3">B box-type domain-containing protein</fullName>
    </recommendedName>
</protein>
<keyword evidence="5" id="KW-1185">Reference proteome</keyword>
<dbReference type="EMBL" id="ADBJ01000017">
    <property type="protein sequence ID" value="EFA83173.1"/>
    <property type="molecule type" value="Genomic_DNA"/>
</dbReference>
<reference evidence="4 5" key="1">
    <citation type="journal article" date="2011" name="Genome Res.">
        <title>Phylogeny-wide analysis of social amoeba genomes highlights ancient origins for complex intercellular communication.</title>
        <authorList>
            <person name="Heidel A.J."/>
            <person name="Lawal H.M."/>
            <person name="Felder M."/>
            <person name="Schilde C."/>
            <person name="Helps N.R."/>
            <person name="Tunggal B."/>
            <person name="Rivero F."/>
            <person name="John U."/>
            <person name="Schleicher M."/>
            <person name="Eichinger L."/>
            <person name="Platzer M."/>
            <person name="Noegel A.A."/>
            <person name="Schaap P."/>
            <person name="Gloeckner G."/>
        </authorList>
    </citation>
    <scope>NUCLEOTIDE SEQUENCE [LARGE SCALE GENOMIC DNA]</scope>
    <source>
        <strain evidence="5">ATCC 26659 / Pp 5 / PN500</strain>
    </source>
</reference>
<dbReference type="GeneID" id="31359450"/>
<dbReference type="SUPFAM" id="SSF50965">
    <property type="entry name" value="Galactose oxidase, central domain"/>
    <property type="match status" value="1"/>
</dbReference>
<dbReference type="RefSeq" id="XP_020435290.1">
    <property type="nucleotide sequence ID" value="XM_020574876.1"/>
</dbReference>
<sequence>MSSLNISIDIDTDDNDFVCLDHRKTFEIICHQCNLLLCSKCSTDHNKQYEHNSFCDHINDIKQSLYKYQSHSESLLLEKLTTENNNNKNNNSKSIFEKNRILEVWETIKSSNSYFRKLESTESEIKDHFHQMHQYLVVEEQRYQQPIQESKSKTLETIKNNIEELKHIVNIINLEGSTRYESDIDQSSDKSDEDDYNNSADTTDSYSIESIMESLDRNHSLLCFIESKDKTVFDISGCNGRSSYKDIESLILHSIQMYNQQFKKSYVKPNPPPDYQLYTEPINTTMIKQVVDQSINLSIKQPSHLKNIYSIPGFVHSPPLLPDTHLFFAHQDKGAIIWDFRSKTSKYLHFDFDFTNTQSSIVSVGEHLYVFGGSNNLDKYMIISKKTLKGKIHMLPLDDSSNSWISACHDGKNHIYLVKTLPKLQMMTITLYDIKSMKFEQQHRFIGANSQIMSVFYNGLFYSFSKNQDNILILDPIKGTHKFFKTLKFKETLAACTDGVGNVFLHSEELFIRINLDHMKLFTLSPVKINSKVQDNAAKPQTLSMTYYRSSDKEHFIFLFGSPSTQRYSIETNTWLPDVFSSYQIYKNSLCPTITYQI</sequence>
<dbReference type="SUPFAM" id="SSF57845">
    <property type="entry name" value="B-box zinc-binding domain"/>
    <property type="match status" value="1"/>
</dbReference>
<evidence type="ECO:0000313" key="5">
    <source>
        <dbReference type="Proteomes" id="UP000001396"/>
    </source>
</evidence>
<feature type="region of interest" description="Disordered" evidence="2">
    <location>
        <begin position="181"/>
        <end position="203"/>
    </location>
</feature>
<evidence type="ECO:0000256" key="1">
    <source>
        <dbReference type="PROSITE-ProRule" id="PRU00024"/>
    </source>
</evidence>